<reference evidence="3" key="1">
    <citation type="journal article" date="2013" name="Genome Biol.">
        <title>Reference genomes and transcriptomes of Nicotiana sylvestris and Nicotiana tomentosiformis.</title>
        <authorList>
            <person name="Sierro N."/>
            <person name="Battey J.N."/>
            <person name="Ouadi S."/>
            <person name="Bovet L."/>
            <person name="Goepfert S."/>
            <person name="Bakaher N."/>
            <person name="Peitsch M.C."/>
            <person name="Ivanov N.V."/>
        </authorList>
    </citation>
    <scope>NUCLEOTIDE SEQUENCE [LARGE SCALE GENOMIC DNA]</scope>
</reference>
<feature type="domain" description="Retrotransposon gag" evidence="2">
    <location>
        <begin position="9"/>
        <end position="76"/>
    </location>
</feature>
<dbReference type="Pfam" id="PF03732">
    <property type="entry name" value="Retrotrans_gag"/>
    <property type="match status" value="1"/>
</dbReference>
<sequence length="190" mass="21677">MPVGASPLTWHEFSVLSLEKFVPQTRREKLCRQFKQLHQDGMFVTQYEMKFLELACHAVWLVPTERERIRRFSNGLYYQHHFVMSRESVSGATFDEVVDISRWLELVRSQEREEREAKRPCGSGGFSGVPSGGQFHHSKGRPYRPAQMAPPVHRGTSSSHGSYNARPGQSCLSVSQLIVHLRGGHQSVQL</sequence>
<proteinExistence type="predicted"/>
<dbReference type="AlphaFoldDB" id="A0A1U7WF68"/>
<protein>
    <submittedName>
        <fullName evidence="4">Uncharacterized protein LOC104223535</fullName>
    </submittedName>
</protein>
<keyword evidence="3" id="KW-1185">Reference proteome</keyword>
<dbReference type="InterPro" id="IPR005162">
    <property type="entry name" value="Retrotrans_gag_dom"/>
</dbReference>
<evidence type="ECO:0000259" key="2">
    <source>
        <dbReference type="Pfam" id="PF03732"/>
    </source>
</evidence>
<evidence type="ECO:0000313" key="4">
    <source>
        <dbReference type="RefSeq" id="XP_009773294.1"/>
    </source>
</evidence>
<feature type="region of interest" description="Disordered" evidence="1">
    <location>
        <begin position="114"/>
        <end position="166"/>
    </location>
</feature>
<evidence type="ECO:0000313" key="3">
    <source>
        <dbReference type="Proteomes" id="UP000189701"/>
    </source>
</evidence>
<name>A0A1U7WF68_NICSY</name>
<gene>
    <name evidence="4" type="primary">LOC104223535</name>
</gene>
<organism evidence="3 4">
    <name type="scientific">Nicotiana sylvestris</name>
    <name type="common">Wood tobacco</name>
    <name type="synonym">South American tobacco</name>
    <dbReference type="NCBI Taxonomy" id="4096"/>
    <lineage>
        <taxon>Eukaryota</taxon>
        <taxon>Viridiplantae</taxon>
        <taxon>Streptophyta</taxon>
        <taxon>Embryophyta</taxon>
        <taxon>Tracheophyta</taxon>
        <taxon>Spermatophyta</taxon>
        <taxon>Magnoliopsida</taxon>
        <taxon>eudicotyledons</taxon>
        <taxon>Gunneridae</taxon>
        <taxon>Pentapetalae</taxon>
        <taxon>asterids</taxon>
        <taxon>lamiids</taxon>
        <taxon>Solanales</taxon>
        <taxon>Solanaceae</taxon>
        <taxon>Nicotianoideae</taxon>
        <taxon>Nicotianeae</taxon>
        <taxon>Nicotiana</taxon>
    </lineage>
</organism>
<dbReference type="RefSeq" id="XP_009773294.1">
    <property type="nucleotide sequence ID" value="XM_009774992.1"/>
</dbReference>
<evidence type="ECO:0000256" key="1">
    <source>
        <dbReference type="SAM" id="MobiDB-lite"/>
    </source>
</evidence>
<accession>A0A1U7WF68</accession>
<dbReference type="Proteomes" id="UP000189701">
    <property type="component" value="Unplaced"/>
</dbReference>
<reference evidence="4" key="2">
    <citation type="submission" date="2025-08" db="UniProtKB">
        <authorList>
            <consortium name="RefSeq"/>
        </authorList>
    </citation>
    <scope>IDENTIFICATION</scope>
    <source>
        <tissue evidence="4">Leaf</tissue>
    </source>
</reference>
<feature type="compositionally biased region" description="Gly residues" evidence="1">
    <location>
        <begin position="122"/>
        <end position="131"/>
    </location>
</feature>